<evidence type="ECO:0000256" key="4">
    <source>
        <dbReference type="SAM" id="Coils"/>
    </source>
</evidence>
<organism evidence="8 9">
    <name type="scientific">Microbotryum silenes-dioicae</name>
    <dbReference type="NCBI Taxonomy" id="796604"/>
    <lineage>
        <taxon>Eukaryota</taxon>
        <taxon>Fungi</taxon>
        <taxon>Dikarya</taxon>
        <taxon>Basidiomycota</taxon>
        <taxon>Pucciniomycotina</taxon>
        <taxon>Microbotryomycetes</taxon>
        <taxon>Microbotryales</taxon>
        <taxon>Microbotryaceae</taxon>
        <taxon>Microbotryum</taxon>
    </lineage>
</organism>
<dbReference type="InterPro" id="IPR008636">
    <property type="entry name" value="Hook_C"/>
</dbReference>
<dbReference type="InterPro" id="IPR036872">
    <property type="entry name" value="CH_dom_sf"/>
</dbReference>
<dbReference type="PANTHER" id="PTHR18947">
    <property type="entry name" value="HOOK PROTEINS"/>
    <property type="match status" value="1"/>
</dbReference>
<dbReference type="SUPFAM" id="SSF116907">
    <property type="entry name" value="Hook domain"/>
    <property type="match status" value="1"/>
</dbReference>
<dbReference type="STRING" id="796604.A0A2X0M0X4"/>
<evidence type="ECO:0000259" key="7">
    <source>
        <dbReference type="Pfam" id="PF19047"/>
    </source>
</evidence>
<comment type="subcellular location">
    <subcellularLocation>
        <location evidence="1">Cytoplasm</location>
    </subcellularLocation>
</comment>
<feature type="coiled-coil region" evidence="4">
    <location>
        <begin position="564"/>
        <end position="611"/>
    </location>
</feature>
<evidence type="ECO:0000259" key="6">
    <source>
        <dbReference type="Pfam" id="PF05622"/>
    </source>
</evidence>
<feature type="region of interest" description="Disordered" evidence="5">
    <location>
        <begin position="526"/>
        <end position="552"/>
    </location>
</feature>
<dbReference type="GO" id="GO:0031122">
    <property type="term" value="P:cytoplasmic microtubule organization"/>
    <property type="evidence" value="ECO:0007669"/>
    <property type="project" value="InterPro"/>
</dbReference>
<accession>A0A2X0M0X4</accession>
<dbReference type="GO" id="GO:0030705">
    <property type="term" value="P:cytoskeleton-dependent intracellular transport"/>
    <property type="evidence" value="ECO:0007669"/>
    <property type="project" value="InterPro"/>
</dbReference>
<dbReference type="Proteomes" id="UP000249464">
    <property type="component" value="Unassembled WGS sequence"/>
</dbReference>
<evidence type="ECO:0000256" key="3">
    <source>
        <dbReference type="ARBA" id="ARBA00023054"/>
    </source>
</evidence>
<feature type="domain" description="HOOK N-terminal" evidence="7">
    <location>
        <begin position="132"/>
        <end position="240"/>
    </location>
</feature>
<sequence length="914" mass="103822">MSFLQAPSPQLGPSIVIWINSLASTLPSSNRTDADDVDGAGERGGAGAGRRVVRSLNDLNDGVVLGEIVGEVESAWCTDHLQELNHYDMDNMRRISSMRLPLQTGLPARSYRLTFESSTRSALTFSPPSFSDPAYFRPLATTTKQKTLSENWVLRFNNLKRLYKLLIRYYEDVLRSPTVSLPTPNLQLIAKSDPTSDVETCRLAGLVLALAVCSEKRQFYVEKIQSLDEWVQRELMISIEQVMSRIKTRTPPLPSSEMLNDRDVIVDEDHDDGDSEFYALHQDRSRLLSDKDALQIVYEELLRAHRTLQEDHEEALSAVAAAEVRANEAVAVVEANKGERADAGYKAELDRMRQALQQTEDQLSEAEQIVERQSRIVEELQTRVEDLEPKAAEATKLKDQMDEYRHAVEKAKKAENVIEKYKKKLEDSADLRKSLRMLEEQNSDLLDRYGTLEEEHAKLAAFKPLMDSYKNKIDTLEGKSSTLTKENDKLRLEIQRATEKLKIAQEQQNMDREALGLYEERVHELEAGPTPRKAPRGDVVAEDDDEDSNEVGGELDDAFRGTTMTDLKLQVRKLKRQLNEAMMNSAEHSRVVVLENLLEDANRTKAKYEMDYLRGHREKLGVEAKLEEIISGKSRLGDGPEAAIALRMRLNETVEELERLRHDRAKLDVEYAKLKDEHTVAKSDLILVNRDQLDILRSLRASVATEKEALTAEVERLKTSLRGAEDKVKMQMSQVNTLLMDKVSMQNDGISQREQMLEQEKESSHLRTSLMSKNMSEEDRARVGALQAENDKAAAEVKDLKEKLFKAKAFIKNQDKLLRERHAAAINGMGEEAEQALRSQIAQLKEDLERQKNNTAEVEARYRREQQLMLSAWHELGMRTMREGVANAGHTKSQPASWMGQQRLRSNGNGLRYG</sequence>
<protein>
    <submittedName>
        <fullName evidence="8">BQ5605_C003g02135 protein</fullName>
    </submittedName>
</protein>
<gene>
    <name evidence="8" type="primary">BQ5605_C003g02135</name>
    <name evidence="8" type="ORF">BQ5605_C003G02135</name>
</gene>
<dbReference type="InterPro" id="IPR043936">
    <property type="entry name" value="HOOK_N"/>
</dbReference>
<dbReference type="GO" id="GO:0051959">
    <property type="term" value="F:dynein light intermediate chain binding"/>
    <property type="evidence" value="ECO:0007669"/>
    <property type="project" value="TreeGrafter"/>
</dbReference>
<feature type="coiled-coil region" evidence="4">
    <location>
        <begin position="643"/>
        <end position="677"/>
    </location>
</feature>
<dbReference type="AlphaFoldDB" id="A0A2X0M0X4"/>
<evidence type="ECO:0000313" key="9">
    <source>
        <dbReference type="Proteomes" id="UP000249464"/>
    </source>
</evidence>
<feature type="region of interest" description="Disordered" evidence="5">
    <location>
        <begin position="886"/>
        <end position="914"/>
    </location>
</feature>
<reference evidence="8 9" key="1">
    <citation type="submission" date="2016-11" db="EMBL/GenBank/DDBJ databases">
        <authorList>
            <person name="Jaros S."/>
            <person name="Januszkiewicz K."/>
            <person name="Wedrychowicz H."/>
        </authorList>
    </citation>
    <scope>NUCLEOTIDE SEQUENCE [LARGE SCALE GENOMIC DNA]</scope>
</reference>
<dbReference type="Pfam" id="PF05622">
    <property type="entry name" value="HOOK"/>
    <property type="match status" value="1"/>
</dbReference>
<evidence type="ECO:0000256" key="1">
    <source>
        <dbReference type="ARBA" id="ARBA00004496"/>
    </source>
</evidence>
<proteinExistence type="predicted"/>
<dbReference type="Gene3D" id="1.10.418.10">
    <property type="entry name" value="Calponin-like domain"/>
    <property type="match status" value="1"/>
</dbReference>
<name>A0A2X0M0X4_9BASI</name>
<dbReference type="CDD" id="cd22211">
    <property type="entry name" value="HkD_SF"/>
    <property type="match status" value="1"/>
</dbReference>
<evidence type="ECO:0000256" key="5">
    <source>
        <dbReference type="SAM" id="MobiDB-lite"/>
    </source>
</evidence>
<feature type="coiled-coil region" evidence="4">
    <location>
        <begin position="834"/>
        <end position="868"/>
    </location>
</feature>
<feature type="coiled-coil region" evidence="4">
    <location>
        <begin position="342"/>
        <end position="507"/>
    </location>
</feature>
<evidence type="ECO:0000313" key="8">
    <source>
        <dbReference type="EMBL" id="SGY39059.1"/>
    </source>
</evidence>
<keyword evidence="9" id="KW-1185">Reference proteome</keyword>
<dbReference type="PANTHER" id="PTHR18947:SF28">
    <property type="entry name" value="GIRDIN, ISOFORM A"/>
    <property type="match status" value="1"/>
</dbReference>
<dbReference type="Pfam" id="PF19047">
    <property type="entry name" value="HOOK_N"/>
    <property type="match status" value="1"/>
</dbReference>
<dbReference type="GO" id="GO:0005815">
    <property type="term" value="C:microtubule organizing center"/>
    <property type="evidence" value="ECO:0007669"/>
    <property type="project" value="TreeGrafter"/>
</dbReference>
<feature type="compositionally biased region" description="Polar residues" evidence="5">
    <location>
        <begin position="890"/>
        <end position="914"/>
    </location>
</feature>
<feature type="coiled-coil region" evidence="4">
    <location>
        <begin position="291"/>
        <end position="318"/>
    </location>
</feature>
<keyword evidence="2" id="KW-0963">Cytoplasm</keyword>
<dbReference type="GO" id="GO:0008017">
    <property type="term" value="F:microtubule binding"/>
    <property type="evidence" value="ECO:0007669"/>
    <property type="project" value="InterPro"/>
</dbReference>
<dbReference type="EMBL" id="FQNC01000042">
    <property type="protein sequence ID" value="SGY39059.1"/>
    <property type="molecule type" value="Genomic_DNA"/>
</dbReference>
<dbReference type="GO" id="GO:0005737">
    <property type="term" value="C:cytoplasm"/>
    <property type="evidence" value="ECO:0007669"/>
    <property type="project" value="UniProtKB-SubCell"/>
</dbReference>
<feature type="compositionally biased region" description="Acidic residues" evidence="5">
    <location>
        <begin position="540"/>
        <end position="552"/>
    </location>
</feature>
<feature type="domain" description="Hook C-terminal" evidence="6">
    <location>
        <begin position="346"/>
        <end position="669"/>
    </location>
</feature>
<keyword evidence="3 4" id="KW-0175">Coiled coil</keyword>
<evidence type="ECO:0000256" key="2">
    <source>
        <dbReference type="ARBA" id="ARBA00022490"/>
    </source>
</evidence>